<dbReference type="PANTHER" id="PTHR22926:SF3">
    <property type="entry name" value="UNDECAPRENYL-PHOSPHATE ALPHA-N-ACETYLGLUCOSAMINYL 1-PHOSPHATE TRANSFERASE"/>
    <property type="match status" value="1"/>
</dbReference>
<accession>A0A0K0XYL0</accession>
<evidence type="ECO:0000256" key="3">
    <source>
        <dbReference type="ARBA" id="ARBA00022679"/>
    </source>
</evidence>
<dbReference type="PANTHER" id="PTHR22926">
    <property type="entry name" value="PHOSPHO-N-ACETYLMURAMOYL-PENTAPEPTIDE-TRANSFERASE"/>
    <property type="match status" value="1"/>
</dbReference>
<keyword evidence="7" id="KW-0479">Metal-binding</keyword>
<name>A0A0K0XYL0_9GAMM</name>
<dbReference type="InterPro" id="IPR018480">
    <property type="entry name" value="PNAcMuramoyl-5peptid_Trfase_CS"/>
</dbReference>
<evidence type="ECO:0000256" key="2">
    <source>
        <dbReference type="ARBA" id="ARBA00022475"/>
    </source>
</evidence>
<evidence type="ECO:0000256" key="6">
    <source>
        <dbReference type="ARBA" id="ARBA00023136"/>
    </source>
</evidence>
<feature type="binding site" evidence="7">
    <location>
        <position position="156"/>
    </location>
    <ligand>
        <name>Mg(2+)</name>
        <dbReference type="ChEBI" id="CHEBI:18420"/>
    </ligand>
</feature>
<evidence type="ECO:0000256" key="7">
    <source>
        <dbReference type="PIRSR" id="PIRSR600715-1"/>
    </source>
</evidence>
<keyword evidence="4" id="KW-0812">Transmembrane</keyword>
<dbReference type="GO" id="GO:0016780">
    <property type="term" value="F:phosphotransferase activity, for other substituted phosphate groups"/>
    <property type="evidence" value="ECO:0007669"/>
    <property type="project" value="InterPro"/>
</dbReference>
<keyword evidence="7" id="KW-0460">Magnesium</keyword>
<dbReference type="STRING" id="1579979.WM2015_2416"/>
<keyword evidence="6" id="KW-0472">Membrane</keyword>
<gene>
    <name evidence="8" type="ORF">WM2015_2416</name>
</gene>
<evidence type="ECO:0000256" key="5">
    <source>
        <dbReference type="ARBA" id="ARBA00022989"/>
    </source>
</evidence>
<dbReference type="RefSeq" id="WP_082169708.1">
    <property type="nucleotide sequence ID" value="NZ_CP012154.1"/>
</dbReference>
<dbReference type="GO" id="GO:0005886">
    <property type="term" value="C:plasma membrane"/>
    <property type="evidence" value="ECO:0007669"/>
    <property type="project" value="UniProtKB-SubCell"/>
</dbReference>
<reference evidence="8 9" key="1">
    <citation type="submission" date="2015-07" db="EMBL/GenBank/DDBJ databases">
        <authorList>
            <person name="Noorani M."/>
        </authorList>
    </citation>
    <scope>NUCLEOTIDE SEQUENCE [LARGE SCALE GENOMIC DNA]</scope>
    <source>
        <strain evidence="8 9">KCTC 42284</strain>
    </source>
</reference>
<dbReference type="GO" id="GO:0044038">
    <property type="term" value="P:cell wall macromolecule biosynthetic process"/>
    <property type="evidence" value="ECO:0007669"/>
    <property type="project" value="TreeGrafter"/>
</dbReference>
<dbReference type="GO" id="GO:0071555">
    <property type="term" value="P:cell wall organization"/>
    <property type="evidence" value="ECO:0007669"/>
    <property type="project" value="TreeGrafter"/>
</dbReference>
<dbReference type="Pfam" id="PF00953">
    <property type="entry name" value="Glycos_transf_4"/>
    <property type="match status" value="1"/>
</dbReference>
<organism evidence="8 9">
    <name type="scientific">Wenzhouxiangella marina</name>
    <dbReference type="NCBI Taxonomy" id="1579979"/>
    <lineage>
        <taxon>Bacteria</taxon>
        <taxon>Pseudomonadati</taxon>
        <taxon>Pseudomonadota</taxon>
        <taxon>Gammaproteobacteria</taxon>
        <taxon>Chromatiales</taxon>
        <taxon>Wenzhouxiangellaceae</taxon>
        <taxon>Wenzhouxiangella</taxon>
    </lineage>
</organism>
<dbReference type="PROSITE" id="PS01348">
    <property type="entry name" value="MRAY_2"/>
    <property type="match status" value="1"/>
</dbReference>
<comment type="cofactor">
    <cofactor evidence="7">
        <name>Mg(2+)</name>
        <dbReference type="ChEBI" id="CHEBI:18420"/>
    </cofactor>
</comment>
<keyword evidence="5" id="KW-1133">Transmembrane helix</keyword>
<evidence type="ECO:0000256" key="4">
    <source>
        <dbReference type="ARBA" id="ARBA00022692"/>
    </source>
</evidence>
<dbReference type="AlphaFoldDB" id="A0A0K0XYL0"/>
<keyword evidence="9" id="KW-1185">Reference proteome</keyword>
<comment type="subcellular location">
    <subcellularLocation>
        <location evidence="1">Cell membrane</location>
        <topology evidence="1">Multi-pass membrane protein</topology>
    </subcellularLocation>
</comment>
<dbReference type="GO" id="GO:0046872">
    <property type="term" value="F:metal ion binding"/>
    <property type="evidence" value="ECO:0007669"/>
    <property type="project" value="UniProtKB-KW"/>
</dbReference>
<keyword evidence="3 8" id="KW-0808">Transferase</keyword>
<dbReference type="InterPro" id="IPR000715">
    <property type="entry name" value="Glycosyl_transferase_4"/>
</dbReference>
<protein>
    <submittedName>
        <fullName evidence="8">Glycosyl transferase, family 4</fullName>
    </submittedName>
</protein>
<evidence type="ECO:0000256" key="1">
    <source>
        <dbReference type="ARBA" id="ARBA00004651"/>
    </source>
</evidence>
<sequence length="362" mass="39210">MNLTIQGGVMVGMAFAVAAGLVPALKGPARRWGLVDHPCHRKRHHGQVPLTGGLAMFLAFIAALMVNLSWLGPYLSLLVGMAVLLTVGLLDDLFDIRAMYKLMAQVLVATLMVYASGLEVNQLGRIFGLELGPIGLGPLSVPFTVACVVFIINAFNMSDGLDGLAGGIGMYILMLLALAGWLDGAEPSYVIICLVLAMAVMGFLVYNLQSPFRNRATAFMGDAGSMMLGFAVAWLAIALAERDTASVPPITVAWLLLVPATDILAVTLRRVLRGRSPMAADRAHLHHIILRCGFSVRNTVRLVHLAVLIAGGIGILGWRLAWPEWLLFGVAASIMAGYMLVLINAHRLMRWRLRRLRRQKTI</sequence>
<proteinExistence type="predicted"/>
<evidence type="ECO:0000313" key="8">
    <source>
        <dbReference type="EMBL" id="AKS42778.1"/>
    </source>
</evidence>
<dbReference type="OrthoDB" id="9783652at2"/>
<dbReference type="EMBL" id="CP012154">
    <property type="protein sequence ID" value="AKS42778.1"/>
    <property type="molecule type" value="Genomic_DNA"/>
</dbReference>
<keyword evidence="2" id="KW-1003">Cell membrane</keyword>
<dbReference type="CDD" id="cd06853">
    <property type="entry name" value="GT_WecA_like"/>
    <property type="match status" value="1"/>
</dbReference>
<dbReference type="KEGG" id="wma:WM2015_2416"/>
<feature type="binding site" evidence="7">
    <location>
        <position position="222"/>
    </location>
    <ligand>
        <name>Mg(2+)</name>
        <dbReference type="ChEBI" id="CHEBI:18420"/>
    </ligand>
</feature>
<dbReference type="PATRIC" id="fig|1579979.3.peg.2472"/>
<evidence type="ECO:0000313" key="9">
    <source>
        <dbReference type="Proteomes" id="UP000066624"/>
    </source>
</evidence>
<dbReference type="Proteomes" id="UP000066624">
    <property type="component" value="Chromosome"/>
</dbReference>
<dbReference type="GO" id="GO:0009103">
    <property type="term" value="P:lipopolysaccharide biosynthetic process"/>
    <property type="evidence" value="ECO:0007669"/>
    <property type="project" value="TreeGrafter"/>
</dbReference>